<name>A0A6C0AJY3_9ZZZZ</name>
<accession>A0A6C0AJY3</accession>
<evidence type="ECO:0000313" key="1">
    <source>
        <dbReference type="EMBL" id="QHS79651.1"/>
    </source>
</evidence>
<dbReference type="AlphaFoldDB" id="A0A6C0AJY3"/>
<protein>
    <submittedName>
        <fullName evidence="1">Uncharacterized protein</fullName>
    </submittedName>
</protein>
<dbReference type="EMBL" id="MN740650">
    <property type="protein sequence ID" value="QHS79651.1"/>
    <property type="molecule type" value="Genomic_DNA"/>
</dbReference>
<organism evidence="1">
    <name type="scientific">viral metagenome</name>
    <dbReference type="NCBI Taxonomy" id="1070528"/>
    <lineage>
        <taxon>unclassified sequences</taxon>
        <taxon>metagenomes</taxon>
        <taxon>organismal metagenomes</taxon>
    </lineage>
</organism>
<reference evidence="1" key="1">
    <citation type="journal article" date="2020" name="Nature">
        <title>Giant virus diversity and host interactions through global metagenomics.</title>
        <authorList>
            <person name="Schulz F."/>
            <person name="Roux S."/>
            <person name="Paez-Espino D."/>
            <person name="Jungbluth S."/>
            <person name="Walsh D.A."/>
            <person name="Denef V.J."/>
            <person name="McMahon K.D."/>
            <person name="Konstantinidis K.T."/>
            <person name="Eloe-Fadrosh E.A."/>
            <person name="Kyrpides N.C."/>
            <person name="Woyke T."/>
        </authorList>
    </citation>
    <scope>NUCLEOTIDE SEQUENCE</scope>
    <source>
        <strain evidence="1">GVMAG-S-1035303-20</strain>
    </source>
</reference>
<proteinExistence type="predicted"/>
<sequence>MDPPPVKETLTRWIALDDEQRQLRARIKAIQDEKTRLGADVLTFMRDNEVDDFKLEGMTGGTLTRSVRTVKPPIKRNTIRTQMLLHFSDQPQRVAEALRAIEGIPEDVEDISTFGTQKELLTRRLPKTK</sequence>